<organism evidence="2">
    <name type="scientific">Meiothermus ruber</name>
    <dbReference type="NCBI Taxonomy" id="277"/>
    <lineage>
        <taxon>Bacteria</taxon>
        <taxon>Thermotogati</taxon>
        <taxon>Deinococcota</taxon>
        <taxon>Deinococci</taxon>
        <taxon>Thermales</taxon>
        <taxon>Thermaceae</taxon>
        <taxon>Meiothermus</taxon>
    </lineage>
</organism>
<accession>A0A7C3DM91</accession>
<feature type="signal peptide" evidence="1">
    <location>
        <begin position="1"/>
        <end position="26"/>
    </location>
</feature>
<gene>
    <name evidence="2" type="ORF">ENS82_01010</name>
</gene>
<dbReference type="AlphaFoldDB" id="A0A7C3DM91"/>
<proteinExistence type="predicted"/>
<dbReference type="PROSITE" id="PS51257">
    <property type="entry name" value="PROKAR_LIPOPROTEIN"/>
    <property type="match status" value="1"/>
</dbReference>
<name>A0A7C3DM91_MEIRU</name>
<evidence type="ECO:0008006" key="3">
    <source>
        <dbReference type="Google" id="ProtNLM"/>
    </source>
</evidence>
<evidence type="ECO:0000256" key="1">
    <source>
        <dbReference type="SAM" id="SignalP"/>
    </source>
</evidence>
<protein>
    <recommendedName>
        <fullName evidence="3">Lipoprotein</fullName>
    </recommendedName>
</protein>
<keyword evidence="1" id="KW-0732">Signal</keyword>
<evidence type="ECO:0000313" key="2">
    <source>
        <dbReference type="EMBL" id="HFG19288.1"/>
    </source>
</evidence>
<dbReference type="EMBL" id="DSWI01000008">
    <property type="protein sequence ID" value="HFG19288.1"/>
    <property type="molecule type" value="Genomic_DNA"/>
</dbReference>
<sequence>MLRKMAIALALPAALVLGGCSNPAGSSSIEDVQRNAQATLEEAGTLVGQVLTAFSDVVPVSLHPQASNYSTVTTVVSDSEETRVLAHLGPNDSDANGYGLGGIVTITIKCSSTGKCSSPGSAIGKPSSTNGQRVMNWYGAQGQGGRAVQTLPLGLTTGVPTAGPQIHPCFTGPLVSWRKWGNTYVFDGCQYFNPARVIAHVEGELPSDLPLQPMNLNLPALDNFKDRLKALIEVGPKKGLINNGEMALLFRRDIQVALVPYTNAPSSSSLEDYLGQPLGILYWREEGNTSLLAEAKLVREEPEYYLVLQNLTTGETVARHRVGEPSSIECPPCGTLPVSFIIEDRVDGDAMLGLTFRGLALRGIEKKDIRR</sequence>
<comment type="caution">
    <text evidence="2">The sequence shown here is derived from an EMBL/GenBank/DDBJ whole genome shotgun (WGS) entry which is preliminary data.</text>
</comment>
<feature type="chain" id="PRO_5028293860" description="Lipoprotein" evidence="1">
    <location>
        <begin position="27"/>
        <end position="371"/>
    </location>
</feature>
<reference evidence="2" key="1">
    <citation type="journal article" date="2020" name="mSystems">
        <title>Genome- and Community-Level Interaction Insights into Carbon Utilization and Element Cycling Functions of Hydrothermarchaeota in Hydrothermal Sediment.</title>
        <authorList>
            <person name="Zhou Z."/>
            <person name="Liu Y."/>
            <person name="Xu W."/>
            <person name="Pan J."/>
            <person name="Luo Z.H."/>
            <person name="Li M."/>
        </authorList>
    </citation>
    <scope>NUCLEOTIDE SEQUENCE [LARGE SCALE GENOMIC DNA]</scope>
    <source>
        <strain evidence="2">SpSt-524</strain>
    </source>
</reference>